<comment type="caution">
    <text evidence="2">The sequence shown here is derived from an EMBL/GenBank/DDBJ whole genome shotgun (WGS) entry which is preliminary data.</text>
</comment>
<dbReference type="EMBL" id="SMGG01000004">
    <property type="protein sequence ID" value="TCK60634.1"/>
    <property type="molecule type" value="Genomic_DNA"/>
</dbReference>
<dbReference type="OrthoDB" id="9769359at2"/>
<dbReference type="PROSITE" id="PS51832">
    <property type="entry name" value="HD_GYP"/>
    <property type="match status" value="1"/>
</dbReference>
<dbReference type="Proteomes" id="UP000294614">
    <property type="component" value="Unassembled WGS sequence"/>
</dbReference>
<evidence type="ECO:0000313" key="3">
    <source>
        <dbReference type="Proteomes" id="UP000294614"/>
    </source>
</evidence>
<protein>
    <submittedName>
        <fullName evidence="2">GAF domain-containing protein</fullName>
    </submittedName>
</protein>
<dbReference type="InterPro" id="IPR003607">
    <property type="entry name" value="HD/PDEase_dom"/>
</dbReference>
<dbReference type="SUPFAM" id="SSF55781">
    <property type="entry name" value="GAF domain-like"/>
    <property type="match status" value="1"/>
</dbReference>
<dbReference type="InterPro" id="IPR003018">
    <property type="entry name" value="GAF"/>
</dbReference>
<dbReference type="Pfam" id="PF13487">
    <property type="entry name" value="HD_5"/>
    <property type="match status" value="1"/>
</dbReference>
<evidence type="ECO:0000313" key="2">
    <source>
        <dbReference type="EMBL" id="TCK60634.1"/>
    </source>
</evidence>
<dbReference type="SMART" id="SM00471">
    <property type="entry name" value="HDc"/>
    <property type="match status" value="1"/>
</dbReference>
<reference evidence="2 3" key="1">
    <citation type="submission" date="2019-03" db="EMBL/GenBank/DDBJ databases">
        <title>Genomic Encyclopedia of Type Strains, Phase IV (KMG-IV): sequencing the most valuable type-strain genomes for metagenomic binning, comparative biology and taxonomic classification.</title>
        <authorList>
            <person name="Goeker M."/>
        </authorList>
    </citation>
    <scope>NUCLEOTIDE SEQUENCE [LARGE SCALE GENOMIC DNA]</scope>
    <source>
        <strain evidence="2 3">DSM 24984</strain>
    </source>
</reference>
<dbReference type="PANTHER" id="PTHR43155">
    <property type="entry name" value="CYCLIC DI-GMP PHOSPHODIESTERASE PA4108-RELATED"/>
    <property type="match status" value="1"/>
</dbReference>
<sequence length="484" mass="54795">MISDNSFIELAYTFVRIRNLDELLDTVLGSIRNMLSADAGSIFIYDEENDELIFSYTQNDSLDLPFKKFRMKANEQSIAGFCAVRKEILRLDDVYDLDPKFPFRFNQSFDDMSGYCTRSMLVFPITDISGGLIGVLQLINKRKKNVPVNKDTADEAVGVFTVEDAHTAHSLSGIIGMALENALLYDSIEAMWEGFIQACMTAIDSRDPVTGGHSERVTSLTMAIAEAMSDDDETFPDFVLTPAQLRSLKYSCMLHDFGKLVISENVLQKADKLYPGMMDVIKYRFAMAKAVAKAEGKPQSVTDELNTLLEKVYMANIPTVLDADTSEGLDRCLHYFFEDTEGHTHQLLTEKEYSYLSIKRGSLTDSERDVIMSHVRHTYEFLKKIPWTKELKQVPEVAAMHHERISGNGYPFGLKGEEVVIPGRIMAIADIYDALTAQDRPYKKAMPVEKACAILIEEAERNVLDIDIVQFFIKNEIYKCLDRR</sequence>
<dbReference type="AlphaFoldDB" id="A0A4R1K8J1"/>
<proteinExistence type="predicted"/>
<dbReference type="SUPFAM" id="SSF109604">
    <property type="entry name" value="HD-domain/PDEase-like"/>
    <property type="match status" value="1"/>
</dbReference>
<dbReference type="Pfam" id="PF01590">
    <property type="entry name" value="GAF"/>
    <property type="match status" value="1"/>
</dbReference>
<feature type="domain" description="HD-GYP" evidence="1">
    <location>
        <begin position="283"/>
        <end position="484"/>
    </location>
</feature>
<name>A0A4R1K8J1_9BACT</name>
<organism evidence="2 3">
    <name type="scientific">Seleniivibrio woodruffii</name>
    <dbReference type="NCBI Taxonomy" id="1078050"/>
    <lineage>
        <taxon>Bacteria</taxon>
        <taxon>Pseudomonadati</taxon>
        <taxon>Deferribacterota</taxon>
        <taxon>Deferribacteres</taxon>
        <taxon>Deferribacterales</taxon>
        <taxon>Geovibrionaceae</taxon>
        <taxon>Seleniivibrio</taxon>
    </lineage>
</organism>
<accession>A0A4R1K8J1</accession>
<dbReference type="InterPro" id="IPR029016">
    <property type="entry name" value="GAF-like_dom_sf"/>
</dbReference>
<gene>
    <name evidence="2" type="ORF">C8D98_1512</name>
</gene>
<dbReference type="Gene3D" id="3.30.450.40">
    <property type="match status" value="1"/>
</dbReference>
<dbReference type="CDD" id="cd00077">
    <property type="entry name" value="HDc"/>
    <property type="match status" value="1"/>
</dbReference>
<dbReference type="SMART" id="SM00065">
    <property type="entry name" value="GAF"/>
    <property type="match status" value="1"/>
</dbReference>
<dbReference type="RefSeq" id="WP_132873481.1">
    <property type="nucleotide sequence ID" value="NZ_JAJUHT010000001.1"/>
</dbReference>
<keyword evidence="3" id="KW-1185">Reference proteome</keyword>
<dbReference type="Gene3D" id="1.10.3210.10">
    <property type="entry name" value="Hypothetical protein af1432"/>
    <property type="match status" value="2"/>
</dbReference>
<evidence type="ECO:0000259" key="1">
    <source>
        <dbReference type="PROSITE" id="PS51832"/>
    </source>
</evidence>
<dbReference type="InterPro" id="IPR037522">
    <property type="entry name" value="HD_GYP_dom"/>
</dbReference>
<dbReference type="PANTHER" id="PTHR43155:SF2">
    <property type="entry name" value="CYCLIC DI-GMP PHOSPHODIESTERASE PA4108"/>
    <property type="match status" value="1"/>
</dbReference>